<dbReference type="EnsemblMetazoa" id="CJA40072.1">
    <property type="protein sequence ID" value="CJA40072.1"/>
    <property type="gene ID" value="WBGene00215920"/>
</dbReference>
<accession>A0A8R1EQW1</accession>
<reference evidence="2" key="2">
    <citation type="submission" date="2022-06" db="UniProtKB">
        <authorList>
            <consortium name="EnsemblMetazoa"/>
        </authorList>
    </citation>
    <scope>IDENTIFICATION</scope>
    <source>
        <strain evidence="2">DF5081</strain>
    </source>
</reference>
<proteinExistence type="predicted"/>
<dbReference type="Proteomes" id="UP000005237">
    <property type="component" value="Unassembled WGS sequence"/>
</dbReference>
<evidence type="ECO:0000313" key="3">
    <source>
        <dbReference type="Proteomes" id="UP000005237"/>
    </source>
</evidence>
<name>A0A8R1EQW1_CAEJA</name>
<feature type="compositionally biased region" description="Acidic residues" evidence="1">
    <location>
        <begin position="55"/>
        <end position="68"/>
    </location>
</feature>
<dbReference type="AlphaFoldDB" id="A0A8R1EQW1"/>
<sequence length="104" mass="11376">MAQAAFFIDTRCDRSIAEASTLSATITISRHLPPPPSSTSPSNIIIVAAKGTTMNDEDGSEDDDDDDDNVRHGQSPRIATERTKRCRDVRRAFYGPPNSLSLRV</sequence>
<keyword evidence="3" id="KW-1185">Reference proteome</keyword>
<reference evidence="3" key="1">
    <citation type="submission" date="2010-08" db="EMBL/GenBank/DDBJ databases">
        <authorList>
            <consortium name="Caenorhabditis japonica Sequencing Consortium"/>
            <person name="Wilson R.K."/>
        </authorList>
    </citation>
    <scope>NUCLEOTIDE SEQUENCE [LARGE SCALE GENOMIC DNA]</scope>
    <source>
        <strain evidence="3">DF5081</strain>
    </source>
</reference>
<evidence type="ECO:0000313" key="2">
    <source>
        <dbReference type="EnsemblMetazoa" id="CJA40072.1"/>
    </source>
</evidence>
<evidence type="ECO:0000256" key="1">
    <source>
        <dbReference type="SAM" id="MobiDB-lite"/>
    </source>
</evidence>
<organism evidence="2 3">
    <name type="scientific">Caenorhabditis japonica</name>
    <dbReference type="NCBI Taxonomy" id="281687"/>
    <lineage>
        <taxon>Eukaryota</taxon>
        <taxon>Metazoa</taxon>
        <taxon>Ecdysozoa</taxon>
        <taxon>Nematoda</taxon>
        <taxon>Chromadorea</taxon>
        <taxon>Rhabditida</taxon>
        <taxon>Rhabditina</taxon>
        <taxon>Rhabditomorpha</taxon>
        <taxon>Rhabditoidea</taxon>
        <taxon>Rhabditidae</taxon>
        <taxon>Peloderinae</taxon>
        <taxon>Caenorhabditis</taxon>
    </lineage>
</organism>
<protein>
    <submittedName>
        <fullName evidence="2">Uncharacterized protein</fullName>
    </submittedName>
</protein>
<feature type="region of interest" description="Disordered" evidence="1">
    <location>
        <begin position="50"/>
        <end position="84"/>
    </location>
</feature>